<evidence type="ECO:0008006" key="5">
    <source>
        <dbReference type="Google" id="ProtNLM"/>
    </source>
</evidence>
<dbReference type="Gene3D" id="2.60.120.260">
    <property type="entry name" value="Galactose-binding domain-like"/>
    <property type="match status" value="1"/>
</dbReference>
<protein>
    <recommendedName>
        <fullName evidence="5">Glycosyl hydrolases family 2, sugar binding domain</fullName>
    </recommendedName>
</protein>
<dbReference type="InterPro" id="IPR053161">
    <property type="entry name" value="Ulvan_degrading_GH"/>
</dbReference>
<dbReference type="InterPro" id="IPR008979">
    <property type="entry name" value="Galactose-bd-like_sf"/>
</dbReference>
<gene>
    <name evidence="2" type="ORF">DW191_15265</name>
    <name evidence="1" type="ORF">DW986_03015</name>
</gene>
<dbReference type="Proteomes" id="UP000285173">
    <property type="component" value="Unassembled WGS sequence"/>
</dbReference>
<dbReference type="PANTHER" id="PTHR36848">
    <property type="entry name" value="DNA-BINDING PROTEIN (PUTATIVE SECRETED PROTEIN)-RELATED"/>
    <property type="match status" value="1"/>
</dbReference>
<dbReference type="Pfam" id="PF17132">
    <property type="entry name" value="Glyco_hydro_106"/>
    <property type="match status" value="1"/>
</dbReference>
<evidence type="ECO:0000313" key="2">
    <source>
        <dbReference type="EMBL" id="RHH75829.1"/>
    </source>
</evidence>
<dbReference type="EMBL" id="QRKC01000007">
    <property type="protein sequence ID" value="RHH75829.1"/>
    <property type="molecule type" value="Genomic_DNA"/>
</dbReference>
<reference evidence="3 4" key="1">
    <citation type="submission" date="2018-08" db="EMBL/GenBank/DDBJ databases">
        <title>A genome reference for cultivated species of the human gut microbiota.</title>
        <authorList>
            <person name="Zou Y."/>
            <person name="Xue W."/>
            <person name="Luo G."/>
        </authorList>
    </citation>
    <scope>NUCLEOTIDE SEQUENCE [LARGE SCALE GENOMIC DNA]</scope>
    <source>
        <strain evidence="2 3">AM16-50</strain>
        <strain evidence="1 4">AM50-15</strain>
    </source>
</reference>
<organism evidence="1 4">
    <name type="scientific">Parabacteroides merdae</name>
    <dbReference type="NCBI Taxonomy" id="46503"/>
    <lineage>
        <taxon>Bacteria</taxon>
        <taxon>Pseudomonadati</taxon>
        <taxon>Bacteroidota</taxon>
        <taxon>Bacteroidia</taxon>
        <taxon>Bacteroidales</taxon>
        <taxon>Tannerellaceae</taxon>
        <taxon>Parabacteroides</taxon>
    </lineage>
</organism>
<name>A0A413NQE4_9BACT</name>
<dbReference type="EMBL" id="QSEF01000003">
    <property type="protein sequence ID" value="RGZ50788.1"/>
    <property type="molecule type" value="Genomic_DNA"/>
</dbReference>
<dbReference type="AlphaFoldDB" id="A0A413NQE4"/>
<sequence length="1041" mass="120297">MNILYIGLLLLFSCIPILYGEEKIAGDTFDELKKEFNMVSARYRSAPFWVWNYKVTKPEIDRMLSEFKENGFGAVFVHPRYGMVTEYLSDEWFDLYSYTIEQGEKLGLDIWLYDENAYPSGFAGGLLPSQMPESYTQGHGLMPYNMAVLPEDYRSYYIILEEQHGEYHDITSSASVYVGKKSNFILYRKTYAVDNTQPSRAWYAGFTYTDLLLPGVTDKFIEITMSGYEKNYRSKFGKSIKGVFSDEINIRSSGGIRWTPDLFEVFQQRYGYDLRPHLPSLHLQTGNWKKVRYEYAKLLSDLFIERWAKAWYEYCSKHDLIWTGHYWEQTWPRIEQVPDNMAMNAWQQMPGVDMLSNSFNEESTSGMFGNVRVLKEAKSAANQMGRERFLCEAYGGGGWNMSLKDFKRHSDWLNVMGVNFMNQHLAHMSFVGVRKYDWPPMFCSMAPWWNDYKVLNEYTARMSVALTLGKQKNDILVLEPTTTTWMYTQHTGNDGNKIAQKIADSFQHFVTELSKKQVEYDLGCEHIIENNGRVDNGKFIVGECSYGTVVIPEQVENMSRKCFELLQSFVRQGGKVITCSRPDRIDGVHSEKITDFFRDKQVMYFENRADERLFALLDNPFISFKKLEGGIFYHLRKVYADGELLLVTNSSLSETSSFSIEMKGQSVVELDAFSGDMFLYPSERQYENVQFSGSLAPAGSMLFFIRPDKTEGLKTRKTFTGNGYKLKASGRMKTKRLRDNALIIDYLDLKQNGTVRSAQYFMDANFDVFRIAGFKDGNPWFRAVQFKQDIVNKNVSEASIFSVVYSFEIMENLKDLSSCKLLCERASLYDITVNGQPVEEEGSPFLDKDFNLIPIASWLHTGINKIEMTAKKFSVDTEIEPVYILGDFSVISKDNRWVISGEQHMASPASNQEIGAPFYPWEMCYEKSYYLKEVKDSYLLSVPEWKGSVLQVWVNGQKAGVMFTEPYRLDITDLMKRGDNVIELRVIGTMDNFFGPHHSRSKDSTPPWDWQKHNGNNNADRYILTDYGLLGDFDLLKIKYK</sequence>
<accession>A0A413NQE4</accession>
<evidence type="ECO:0000313" key="1">
    <source>
        <dbReference type="EMBL" id="RGZ50788.1"/>
    </source>
</evidence>
<dbReference type="RefSeq" id="WP_122202630.1">
    <property type="nucleotide sequence ID" value="NZ_QRKC01000007.1"/>
</dbReference>
<evidence type="ECO:0000313" key="4">
    <source>
        <dbReference type="Proteomes" id="UP000285173"/>
    </source>
</evidence>
<dbReference type="PANTHER" id="PTHR36848:SF2">
    <property type="entry name" value="SECRETED PROTEIN"/>
    <property type="match status" value="1"/>
</dbReference>
<proteinExistence type="predicted"/>
<evidence type="ECO:0000313" key="3">
    <source>
        <dbReference type="Proteomes" id="UP000283732"/>
    </source>
</evidence>
<dbReference type="SUPFAM" id="SSF49785">
    <property type="entry name" value="Galactose-binding domain-like"/>
    <property type="match status" value="1"/>
</dbReference>
<dbReference type="Proteomes" id="UP000283732">
    <property type="component" value="Unassembled WGS sequence"/>
</dbReference>
<comment type="caution">
    <text evidence="1">The sequence shown here is derived from an EMBL/GenBank/DDBJ whole genome shotgun (WGS) entry which is preliminary data.</text>
</comment>